<dbReference type="GO" id="GO:0003964">
    <property type="term" value="F:RNA-directed DNA polymerase activity"/>
    <property type="evidence" value="ECO:0007669"/>
    <property type="project" value="UniProtKB-KW"/>
</dbReference>
<dbReference type="InterPro" id="IPR037176">
    <property type="entry name" value="Osmotin/thaumatin-like_sf"/>
</dbReference>
<evidence type="ECO:0000313" key="10">
    <source>
        <dbReference type="EMBL" id="KAK3034220.1"/>
    </source>
</evidence>
<evidence type="ECO:0000256" key="6">
    <source>
        <dbReference type="ARBA" id="ARBA00022908"/>
    </source>
</evidence>
<dbReference type="AlphaFoldDB" id="A0AA88X8V4"/>
<evidence type="ECO:0000256" key="4">
    <source>
        <dbReference type="ARBA" id="ARBA00022801"/>
    </source>
</evidence>
<keyword evidence="5" id="KW-0460">Magnesium</keyword>
<evidence type="ECO:0000256" key="1">
    <source>
        <dbReference type="ARBA" id="ARBA00022722"/>
    </source>
</evidence>
<dbReference type="Gene3D" id="2.60.110.10">
    <property type="entry name" value="Thaumatin"/>
    <property type="match status" value="1"/>
</dbReference>
<keyword evidence="7" id="KW-0695">RNA-directed DNA polymerase</keyword>
<keyword evidence="6" id="KW-0229">DNA integration</keyword>
<evidence type="ECO:0000256" key="3">
    <source>
        <dbReference type="ARBA" id="ARBA00022759"/>
    </source>
</evidence>
<accession>A0AA88X8V4</accession>
<dbReference type="GO" id="GO:0004519">
    <property type="term" value="F:endonuclease activity"/>
    <property type="evidence" value="ECO:0007669"/>
    <property type="project" value="UniProtKB-KW"/>
</dbReference>
<gene>
    <name evidence="10" type="ORF">RJ639_032800</name>
</gene>
<keyword evidence="11" id="KW-1185">Reference proteome</keyword>
<keyword evidence="8" id="KW-0808">Transferase</keyword>
<dbReference type="Proteomes" id="UP001188597">
    <property type="component" value="Unassembled WGS sequence"/>
</dbReference>
<organism evidence="10 11">
    <name type="scientific">Escallonia herrerae</name>
    <dbReference type="NCBI Taxonomy" id="1293975"/>
    <lineage>
        <taxon>Eukaryota</taxon>
        <taxon>Viridiplantae</taxon>
        <taxon>Streptophyta</taxon>
        <taxon>Embryophyta</taxon>
        <taxon>Tracheophyta</taxon>
        <taxon>Spermatophyta</taxon>
        <taxon>Magnoliopsida</taxon>
        <taxon>eudicotyledons</taxon>
        <taxon>Gunneridae</taxon>
        <taxon>Pentapetalae</taxon>
        <taxon>asterids</taxon>
        <taxon>campanulids</taxon>
        <taxon>Escalloniales</taxon>
        <taxon>Escalloniaceae</taxon>
        <taxon>Escallonia</taxon>
    </lineage>
</organism>
<keyword evidence="4" id="KW-0378">Hydrolase</keyword>
<dbReference type="InterPro" id="IPR039537">
    <property type="entry name" value="Retrotran_Ty1/copia-like"/>
</dbReference>
<protein>
    <submittedName>
        <fullName evidence="10">Uncharacterized protein</fullName>
    </submittedName>
</protein>
<dbReference type="PANTHER" id="PTHR42648:SF11">
    <property type="entry name" value="TRANSPOSON TY4-P GAG-POL POLYPROTEIN"/>
    <property type="match status" value="1"/>
</dbReference>
<dbReference type="GO" id="GO:0046872">
    <property type="term" value="F:metal ion binding"/>
    <property type="evidence" value="ECO:0007669"/>
    <property type="project" value="UniProtKB-KW"/>
</dbReference>
<keyword evidence="3" id="KW-0255">Endonuclease</keyword>
<dbReference type="GO" id="GO:0016787">
    <property type="term" value="F:hydrolase activity"/>
    <property type="evidence" value="ECO:0007669"/>
    <property type="project" value="UniProtKB-KW"/>
</dbReference>
<reference evidence="10" key="1">
    <citation type="submission" date="2022-12" db="EMBL/GenBank/DDBJ databases">
        <title>Draft genome assemblies for two species of Escallonia (Escalloniales).</title>
        <authorList>
            <person name="Chanderbali A."/>
            <person name="Dervinis C."/>
            <person name="Anghel I."/>
            <person name="Soltis D."/>
            <person name="Soltis P."/>
            <person name="Zapata F."/>
        </authorList>
    </citation>
    <scope>NUCLEOTIDE SEQUENCE</scope>
    <source>
        <strain evidence="10">UCBG64.0493</strain>
        <tissue evidence="10">Leaf</tissue>
    </source>
</reference>
<evidence type="ECO:0000256" key="8">
    <source>
        <dbReference type="ARBA" id="ARBA00022932"/>
    </source>
</evidence>
<name>A0AA88X8V4_9ASTE</name>
<comment type="caution">
    <text evidence="10">The sequence shown here is derived from an EMBL/GenBank/DDBJ whole genome shotgun (WGS) entry which is preliminary data.</text>
</comment>
<proteinExistence type="predicted"/>
<keyword evidence="8" id="KW-0239">DNA-directed DNA polymerase</keyword>
<dbReference type="GO" id="GO:0003887">
    <property type="term" value="F:DNA-directed DNA polymerase activity"/>
    <property type="evidence" value="ECO:0007669"/>
    <property type="project" value="UniProtKB-KW"/>
</dbReference>
<dbReference type="Pfam" id="PF00314">
    <property type="entry name" value="Thaumatin"/>
    <property type="match status" value="1"/>
</dbReference>
<evidence type="ECO:0000256" key="7">
    <source>
        <dbReference type="ARBA" id="ARBA00022918"/>
    </source>
</evidence>
<dbReference type="SUPFAM" id="SSF49870">
    <property type="entry name" value="Osmotin, thaumatin-like protein"/>
    <property type="match status" value="1"/>
</dbReference>
<evidence type="ECO:0000313" key="11">
    <source>
        <dbReference type="Proteomes" id="UP001188597"/>
    </source>
</evidence>
<dbReference type="EMBL" id="JAVXUP010000207">
    <property type="protein sequence ID" value="KAK3034220.1"/>
    <property type="molecule type" value="Genomic_DNA"/>
</dbReference>
<dbReference type="GO" id="GO:0015074">
    <property type="term" value="P:DNA integration"/>
    <property type="evidence" value="ECO:0007669"/>
    <property type="project" value="UniProtKB-KW"/>
</dbReference>
<dbReference type="InterPro" id="IPR012337">
    <property type="entry name" value="RNaseH-like_sf"/>
</dbReference>
<keyword evidence="8" id="KW-0548">Nucleotidyltransferase</keyword>
<dbReference type="InterPro" id="IPR001938">
    <property type="entry name" value="Thaumatin"/>
</dbReference>
<keyword evidence="1" id="KW-0540">Nuclease</keyword>
<dbReference type="GO" id="GO:0006310">
    <property type="term" value="P:DNA recombination"/>
    <property type="evidence" value="ECO:0007669"/>
    <property type="project" value="UniProtKB-KW"/>
</dbReference>
<dbReference type="PROSITE" id="PS51367">
    <property type="entry name" value="THAUMATIN_2"/>
    <property type="match status" value="1"/>
</dbReference>
<evidence type="ECO:0000256" key="2">
    <source>
        <dbReference type="ARBA" id="ARBA00022723"/>
    </source>
</evidence>
<evidence type="ECO:0000256" key="5">
    <source>
        <dbReference type="ARBA" id="ARBA00022842"/>
    </source>
</evidence>
<keyword evidence="2" id="KW-0479">Metal-binding</keyword>
<dbReference type="PANTHER" id="PTHR42648">
    <property type="entry name" value="TRANSPOSASE, PUTATIVE-RELATED"/>
    <property type="match status" value="1"/>
</dbReference>
<dbReference type="SUPFAM" id="SSF53098">
    <property type="entry name" value="Ribonuclease H-like"/>
    <property type="match status" value="1"/>
</dbReference>
<keyword evidence="9" id="KW-0233">DNA recombination</keyword>
<sequence length="231" mass="27196">MVSGHGTLPLTTTIFMLEPGESASLLIPPSWSGQLWARTLCSYGLTGRFNCLTGDYGSGQVWVYLMKQKSEVFSVFKQWKLRVENQTGKKLKYFRSDNDMEYKDEEFLQFRKDEGIIRHFSSKSRILHLKKLLSRNFDMNDLDSAMKILDMEIHRDQKAGKLWVTQKRVQEWINSRQIVVHKVHTNDNATNMRTTTVVTEKFKHCLSFIFFLVEFEVECIYTFKRDARWSI</sequence>
<evidence type="ECO:0000256" key="9">
    <source>
        <dbReference type="ARBA" id="ARBA00023172"/>
    </source>
</evidence>